<feature type="domain" description="Pyrrolo-quinoline quinone repeat" evidence="1">
    <location>
        <begin position="431"/>
        <end position="567"/>
    </location>
</feature>
<dbReference type="InterPro" id="IPR011047">
    <property type="entry name" value="Quinoprotein_ADH-like_sf"/>
</dbReference>
<dbReference type="Proteomes" id="UP000594688">
    <property type="component" value="Chromosome"/>
</dbReference>
<dbReference type="Pfam" id="PF13360">
    <property type="entry name" value="PQQ_2"/>
    <property type="match status" value="1"/>
</dbReference>
<protein>
    <submittedName>
        <fullName evidence="2">PQQ-binding-like beta-propeller repeat protein</fullName>
    </submittedName>
</protein>
<reference evidence="2 3" key="1">
    <citation type="submission" date="2020-02" db="EMBL/GenBank/DDBJ databases">
        <title>Genomic and physiological characterization of two novel Nitrospinaceae genera.</title>
        <authorList>
            <person name="Mueller A.J."/>
            <person name="Jung M.-Y."/>
            <person name="Strachan C.R."/>
            <person name="Herbold C.W."/>
            <person name="Kirkegaard R.H."/>
            <person name="Daims H."/>
        </authorList>
    </citation>
    <scope>NUCLEOTIDE SEQUENCE [LARGE SCALE GENOMIC DNA]</scope>
    <source>
        <strain evidence="2">EB</strain>
    </source>
</reference>
<accession>A0A7T0FYV5</accession>
<gene>
    <name evidence="2" type="ORF">G3M70_00590</name>
</gene>
<dbReference type="AlphaFoldDB" id="A0A7T0FYV5"/>
<organism evidence="2 3">
    <name type="scientific">Candidatus Nitronauta litoralis</name>
    <dbReference type="NCBI Taxonomy" id="2705533"/>
    <lineage>
        <taxon>Bacteria</taxon>
        <taxon>Pseudomonadati</taxon>
        <taxon>Nitrospinota/Tectimicrobiota group</taxon>
        <taxon>Nitrospinota</taxon>
        <taxon>Nitrospinia</taxon>
        <taxon>Nitrospinales</taxon>
        <taxon>Nitrospinaceae</taxon>
        <taxon>Candidatus Nitronauta</taxon>
    </lineage>
</organism>
<evidence type="ECO:0000313" key="3">
    <source>
        <dbReference type="Proteomes" id="UP000594688"/>
    </source>
</evidence>
<sequence>MGSSLQFEEPRIGIQLWTRWVDGPLTCIDFSPVHHWTTLGFDDGAVQLIDDQGHEACRTSIDIPIHHVRVADYKKRIITLDEHSRLVFLDLKGNKLHQQNFKHYWTSFEVKSSGIVVWGWRSPPRKLNFQGQEIRTLNVPKPWRVVRAITNEDMFFVVHNQVTLGVYKGNGAEIWSANHPVSIDLSRENPSEIAASDRGEMVAVSCFEKGVYVYDLKKRTLQHIDLDAMASKVSVSGNGRWMLLSDALGKIYLVDRNATIVWQKQLPSKVYFCKLDRNGDRALVLEESGSMTCFEFSDSKRERYEFLELRKKQDVVKPRQIWEKKVPHFEGNWTGVLKVSDDGRYFLFGIQKDFYVYNAQGNQIWNKTFMVRKDNGWISGDGETILLSNPEEVYCAHPLSDFENHLTFYKEGISDLGLDHASGRFMVFHKMGGISLYNRGGRRIWRRNLDRKVSKLRLNTGKNLAVFQGVGKTLYTLHLKSLKAGRIVLNAPVSRLRVSLSSVFAGDDEGVCYGIDFNGSIRWTHDLKQPVKRIVPLERGVAFISEKGRVVIFQDDGVLLGESQLRSNRSIVTSQHDEILELSPEGQSIGCYRLLKNERIWQQKLPGGIQSMAVGHKGNRVAVLSEKTLHVLRLLDIAENKVDRNSYLEF</sequence>
<name>A0A7T0FYV5_9BACT</name>
<dbReference type="SUPFAM" id="SSF69322">
    <property type="entry name" value="Tricorn protease domain 2"/>
    <property type="match status" value="1"/>
</dbReference>
<evidence type="ECO:0000259" key="1">
    <source>
        <dbReference type="Pfam" id="PF13360"/>
    </source>
</evidence>
<evidence type="ECO:0000313" key="2">
    <source>
        <dbReference type="EMBL" id="QPJ60465.1"/>
    </source>
</evidence>
<dbReference type="SUPFAM" id="SSF50998">
    <property type="entry name" value="Quinoprotein alcohol dehydrogenase-like"/>
    <property type="match status" value="1"/>
</dbReference>
<dbReference type="KEGG" id="nli:G3M70_00590"/>
<dbReference type="InterPro" id="IPR002372">
    <property type="entry name" value="PQQ_rpt_dom"/>
</dbReference>
<proteinExistence type="predicted"/>
<dbReference type="Gene3D" id="2.130.10.10">
    <property type="entry name" value="YVTN repeat-like/Quinoprotein amine dehydrogenase"/>
    <property type="match status" value="2"/>
</dbReference>
<dbReference type="InterPro" id="IPR015943">
    <property type="entry name" value="WD40/YVTN_repeat-like_dom_sf"/>
</dbReference>
<dbReference type="EMBL" id="CP048685">
    <property type="protein sequence ID" value="QPJ60465.1"/>
    <property type="molecule type" value="Genomic_DNA"/>
</dbReference>